<comment type="caution">
    <text evidence="7">Lacks conserved residue(s) required for the propagation of feature annotation.</text>
</comment>
<keyword evidence="4 7" id="KW-0547">Nucleotide-binding</keyword>
<comment type="caution">
    <text evidence="9">The sequence shown here is derived from an EMBL/GenBank/DDBJ whole genome shotgun (WGS) entry which is preliminary data.</text>
</comment>
<dbReference type="InterPro" id="IPR002575">
    <property type="entry name" value="Aminoglycoside_PTrfase"/>
</dbReference>
<sequence length="408" mass="46105">MAYHPLTEAEAVTYVKRLPNLFSEGAELSSKEIGDGNLNLVFQIQDAATGKSVIVKQALPFARVVGESMPLTLDRSRIESEALVFQHKFVPELVPQVYHHDDELALTVMEDVSDHVLLRKGLIGGNRYPQFPKQIGRFLAQTLFFTSDLGAHPFEKKAWVGKFINPELCKITEDLVFTDPYEDHPGNNFNPLIRNEVEAIWNNIPLKREIAHLKYGFLTRAEALLHGDLHTGSIFVTETSTKVIDPEFAYYGPLGFDIGALIANLLLNFAGQHGLQPDREERESFRNYLLDTVEAVWNEFVSQFVQLWHKQAKERSAHVEGFWQEYVNRLIQDSAGYAGCKMMRRVIGLSGVADLNSIADDHVRAEAERLALQIGQALVLERKTIVEATDITAIVRREAAKFYQEETV</sequence>
<dbReference type="InterPro" id="IPR011009">
    <property type="entry name" value="Kinase-like_dom_sf"/>
</dbReference>
<evidence type="ECO:0000313" key="9">
    <source>
        <dbReference type="EMBL" id="MBM7591046.1"/>
    </source>
</evidence>
<accession>A0A939BVT3</accession>
<evidence type="ECO:0000256" key="5">
    <source>
        <dbReference type="ARBA" id="ARBA00022777"/>
    </source>
</evidence>
<organism evidence="9 10">
    <name type="scientific">Brevibacillus fulvus</name>
    <dbReference type="NCBI Taxonomy" id="1125967"/>
    <lineage>
        <taxon>Bacteria</taxon>
        <taxon>Bacillati</taxon>
        <taxon>Bacillota</taxon>
        <taxon>Bacilli</taxon>
        <taxon>Bacillales</taxon>
        <taxon>Paenibacillaceae</taxon>
        <taxon>Brevibacillus</taxon>
    </lineage>
</organism>
<evidence type="ECO:0000256" key="6">
    <source>
        <dbReference type="ARBA" id="ARBA00022840"/>
    </source>
</evidence>
<keyword evidence="10" id="KW-1185">Reference proteome</keyword>
<evidence type="ECO:0000313" key="10">
    <source>
        <dbReference type="Proteomes" id="UP000717624"/>
    </source>
</evidence>
<feature type="binding site" evidence="7">
    <location>
        <position position="39"/>
    </location>
    <ligand>
        <name>ATP</name>
        <dbReference type="ChEBI" id="CHEBI:30616"/>
    </ligand>
</feature>
<keyword evidence="7" id="KW-0486">Methionine biosynthesis</keyword>
<dbReference type="PANTHER" id="PTHR34273">
    <property type="entry name" value="METHYLTHIORIBOSE KINASE"/>
    <property type="match status" value="1"/>
</dbReference>
<comment type="pathway">
    <text evidence="7">Amino-acid biosynthesis; L-methionine biosynthesis via salvage pathway; S-methyl-5-thio-alpha-D-ribose 1-phosphate from S-methyl-5'-thioadenosine (hydrolase route): step 2/2.</text>
</comment>
<keyword evidence="3 7" id="KW-0808">Transferase</keyword>
<proteinExistence type="inferred from homology"/>
<dbReference type="GO" id="GO:0019509">
    <property type="term" value="P:L-methionine salvage from methylthioadenosine"/>
    <property type="evidence" value="ECO:0007669"/>
    <property type="project" value="UniProtKB-UniRule"/>
</dbReference>
<dbReference type="PIRSF" id="PIRSF031134">
    <property type="entry name" value="MTRK"/>
    <property type="match status" value="1"/>
</dbReference>
<dbReference type="RefSeq" id="WP_204518788.1">
    <property type="nucleotide sequence ID" value="NZ_BAABIN010000014.1"/>
</dbReference>
<dbReference type="EC" id="2.7.1.100" evidence="7"/>
<feature type="binding site" evidence="7">
    <location>
        <position position="228"/>
    </location>
    <ligand>
        <name>substrate</name>
    </ligand>
</feature>
<keyword evidence="6 7" id="KW-0067">ATP-binding</keyword>
<comment type="catalytic activity">
    <reaction evidence="7">
        <text>5-(methylsulfanyl)-D-ribose + ATP = 5-(methylsulfanyl)-alpha-D-ribose 1-phosphate + ADP + H(+)</text>
        <dbReference type="Rhea" id="RHEA:22312"/>
        <dbReference type="ChEBI" id="CHEBI:15378"/>
        <dbReference type="ChEBI" id="CHEBI:30616"/>
        <dbReference type="ChEBI" id="CHEBI:58533"/>
        <dbReference type="ChEBI" id="CHEBI:78440"/>
        <dbReference type="ChEBI" id="CHEBI:456216"/>
        <dbReference type="EC" id="2.7.1.100"/>
    </reaction>
</comment>
<dbReference type="GO" id="GO:0046522">
    <property type="term" value="F:S-methyl-5-thioribose kinase activity"/>
    <property type="evidence" value="ECO:0007669"/>
    <property type="project" value="UniProtKB-UniRule"/>
</dbReference>
<dbReference type="PANTHER" id="PTHR34273:SF2">
    <property type="entry name" value="METHYLTHIORIBOSE KINASE"/>
    <property type="match status" value="1"/>
</dbReference>
<name>A0A939BVT3_9BACL</name>
<dbReference type="HAMAP" id="MF_01683">
    <property type="entry name" value="Salvage_MtnK"/>
    <property type="match status" value="1"/>
</dbReference>
<feature type="binding site" evidence="7">
    <location>
        <position position="344"/>
    </location>
    <ligand>
        <name>substrate</name>
    </ligand>
</feature>
<comment type="similarity">
    <text evidence="1 7">Belongs to the methylthioribose kinase family.</text>
</comment>
<evidence type="ECO:0000256" key="1">
    <source>
        <dbReference type="ARBA" id="ARBA00010165"/>
    </source>
</evidence>
<dbReference type="Pfam" id="PF01636">
    <property type="entry name" value="APH"/>
    <property type="match status" value="1"/>
</dbReference>
<reference evidence="9" key="1">
    <citation type="submission" date="2021-01" db="EMBL/GenBank/DDBJ databases">
        <title>Genomic Encyclopedia of Type Strains, Phase IV (KMG-IV): sequencing the most valuable type-strain genomes for metagenomic binning, comparative biology and taxonomic classification.</title>
        <authorList>
            <person name="Goeker M."/>
        </authorList>
    </citation>
    <scope>NUCLEOTIDE SEQUENCE</scope>
    <source>
        <strain evidence="9">DSM 25523</strain>
    </source>
</reference>
<evidence type="ECO:0000256" key="3">
    <source>
        <dbReference type="ARBA" id="ARBA00022679"/>
    </source>
</evidence>
<evidence type="ECO:0000256" key="2">
    <source>
        <dbReference type="ARBA" id="ARBA00011738"/>
    </source>
</evidence>
<comment type="function">
    <text evidence="7">Catalyzes the phosphorylation of methylthioribose into methylthioribose-1-phosphate.</text>
</comment>
<feature type="domain" description="Aminoglycoside phosphotransferase" evidence="8">
    <location>
        <begin position="31"/>
        <end position="264"/>
    </location>
</feature>
<dbReference type="InterPro" id="IPR009212">
    <property type="entry name" value="Methylthioribose_kinase"/>
</dbReference>
<feature type="binding site" evidence="7">
    <location>
        <position position="56"/>
    </location>
    <ligand>
        <name>ATP</name>
        <dbReference type="ChEBI" id="CHEBI:30616"/>
    </ligand>
</feature>
<dbReference type="AlphaFoldDB" id="A0A939BVT3"/>
<keyword evidence="5 7" id="KW-0418">Kinase</keyword>
<protein>
    <recommendedName>
        <fullName evidence="7">Methylthioribose kinase</fullName>
        <shortName evidence="7">MTR kinase</shortName>
        <ecNumber evidence="7">2.7.1.100</ecNumber>
    </recommendedName>
</protein>
<gene>
    <name evidence="7" type="primary">mtnK</name>
    <name evidence="9" type="ORF">JOD01_002672</name>
</gene>
<evidence type="ECO:0000259" key="8">
    <source>
        <dbReference type="Pfam" id="PF01636"/>
    </source>
</evidence>
<dbReference type="Gene3D" id="3.90.1200.10">
    <property type="match status" value="1"/>
</dbReference>
<dbReference type="NCBIfam" id="TIGR01767">
    <property type="entry name" value="MTRK"/>
    <property type="match status" value="1"/>
</dbReference>
<comment type="subunit">
    <text evidence="2 7">Homodimer.</text>
</comment>
<dbReference type="Gene3D" id="3.30.200.20">
    <property type="entry name" value="Phosphorylase Kinase, domain 1"/>
    <property type="match status" value="1"/>
</dbReference>
<evidence type="ECO:0000256" key="7">
    <source>
        <dbReference type="HAMAP-Rule" id="MF_01683"/>
    </source>
</evidence>
<dbReference type="GO" id="GO:0005524">
    <property type="term" value="F:ATP binding"/>
    <property type="evidence" value="ECO:0007669"/>
    <property type="project" value="UniProtKB-UniRule"/>
</dbReference>
<feature type="binding site" evidence="7">
    <location>
        <begin position="245"/>
        <end position="247"/>
    </location>
    <ligand>
        <name>ATP</name>
        <dbReference type="ChEBI" id="CHEBI:30616"/>
    </ligand>
</feature>
<dbReference type="EMBL" id="JAFBEB010000009">
    <property type="protein sequence ID" value="MBM7591046.1"/>
    <property type="molecule type" value="Genomic_DNA"/>
</dbReference>
<dbReference type="SUPFAM" id="SSF56112">
    <property type="entry name" value="Protein kinase-like (PK-like)"/>
    <property type="match status" value="1"/>
</dbReference>
<evidence type="ECO:0000256" key="4">
    <source>
        <dbReference type="ARBA" id="ARBA00022741"/>
    </source>
</evidence>
<keyword evidence="7" id="KW-0028">Amino-acid biosynthesis</keyword>
<dbReference type="Proteomes" id="UP000717624">
    <property type="component" value="Unassembled WGS sequence"/>
</dbReference>